<comment type="caution">
    <text evidence="5">The sequence shown here is derived from an EMBL/GenBank/DDBJ whole genome shotgun (WGS) entry which is preliminary data.</text>
</comment>
<keyword evidence="1" id="KW-0408">Iron</keyword>
<proteinExistence type="predicted"/>
<dbReference type="InterPro" id="IPR037949">
    <property type="entry name" value="MopB_CT_Acetylene-hydratase"/>
</dbReference>
<dbReference type="Proteomes" id="UP001271780">
    <property type="component" value="Unassembled WGS sequence"/>
</dbReference>
<protein>
    <submittedName>
        <fullName evidence="5">Molybdopterin dinucleotide binding domain-containing protein</fullName>
    </submittedName>
</protein>
<evidence type="ECO:0000256" key="3">
    <source>
        <dbReference type="SAM" id="MobiDB-lite"/>
    </source>
</evidence>
<dbReference type="SUPFAM" id="SSF50692">
    <property type="entry name" value="ADC-like"/>
    <property type="match status" value="1"/>
</dbReference>
<keyword evidence="6" id="KW-1185">Reference proteome</keyword>
<organism evidence="5 6">
    <name type="scientific">Mesorhizobium dulcispinae</name>
    <dbReference type="NCBI Taxonomy" id="3072316"/>
    <lineage>
        <taxon>Bacteria</taxon>
        <taxon>Pseudomonadati</taxon>
        <taxon>Pseudomonadota</taxon>
        <taxon>Alphaproteobacteria</taxon>
        <taxon>Hyphomicrobiales</taxon>
        <taxon>Phyllobacteriaceae</taxon>
        <taxon>Mesorhizobium</taxon>
    </lineage>
</organism>
<evidence type="ECO:0000256" key="1">
    <source>
        <dbReference type="ARBA" id="ARBA00023004"/>
    </source>
</evidence>
<dbReference type="Gene3D" id="2.40.40.20">
    <property type="match status" value="1"/>
</dbReference>
<gene>
    <name evidence="5" type="ORF">RFM27_32120</name>
</gene>
<dbReference type="CDD" id="cd02781">
    <property type="entry name" value="MopB_CT_Acetylene-hydratase"/>
    <property type="match status" value="1"/>
</dbReference>
<feature type="domain" description="Molybdopterin dinucleotide-binding" evidence="4">
    <location>
        <begin position="8"/>
        <end position="114"/>
    </location>
</feature>
<sequence>MAASNGYFRHSQDRGMSSLRRKRPEPLVEMHPDLAAAYGIGQGDQVRVSTRIGSIILKASLDDGLAPDVVVCDYGWWQSASDLGLPGYGLEADGEGANYNALVPERDRDPISGSLPGSLACSIQLVRSSSERAVRDFQVVRRRAEANEIVSLELKPVDGPLSGSNLASIWQSGSMATSAAIP</sequence>
<evidence type="ECO:0000259" key="4">
    <source>
        <dbReference type="Pfam" id="PF01568"/>
    </source>
</evidence>
<evidence type="ECO:0000313" key="6">
    <source>
        <dbReference type="Proteomes" id="UP001271780"/>
    </source>
</evidence>
<dbReference type="PANTHER" id="PTHR43742:SF6">
    <property type="entry name" value="OXIDOREDUCTASE YYAE-RELATED"/>
    <property type="match status" value="1"/>
</dbReference>
<dbReference type="RefSeq" id="WP_320319138.1">
    <property type="nucleotide sequence ID" value="NZ_JAVIIX010000039.1"/>
</dbReference>
<dbReference type="InterPro" id="IPR009010">
    <property type="entry name" value="Asp_de-COase-like_dom_sf"/>
</dbReference>
<feature type="region of interest" description="Disordered" evidence="3">
    <location>
        <begin position="1"/>
        <end position="22"/>
    </location>
</feature>
<dbReference type="PANTHER" id="PTHR43742">
    <property type="entry name" value="TRIMETHYLAMINE-N-OXIDE REDUCTASE"/>
    <property type="match status" value="1"/>
</dbReference>
<keyword evidence="2" id="KW-0479">Metal-binding</keyword>
<reference evidence="5 6" key="1">
    <citation type="submission" date="2023-08" db="EMBL/GenBank/DDBJ databases">
        <title>Implementing the SeqCode for naming new Mesorhizobium species isolated from Vachellia karroo root nodules.</title>
        <authorList>
            <person name="Van Lill M."/>
        </authorList>
    </citation>
    <scope>NUCLEOTIDE SEQUENCE [LARGE SCALE GENOMIC DNA]</scope>
    <source>
        <strain evidence="5 6">VK23A</strain>
    </source>
</reference>
<name>A0ABU4XPP0_9HYPH</name>
<evidence type="ECO:0000256" key="2">
    <source>
        <dbReference type="ARBA" id="ARBA00023014"/>
    </source>
</evidence>
<accession>A0ABU4XPP0</accession>
<keyword evidence="2" id="KW-0411">Iron-sulfur</keyword>
<evidence type="ECO:0000313" key="5">
    <source>
        <dbReference type="EMBL" id="MDX8476715.1"/>
    </source>
</evidence>
<dbReference type="Pfam" id="PF01568">
    <property type="entry name" value="Molydop_binding"/>
    <property type="match status" value="1"/>
</dbReference>
<dbReference type="InterPro" id="IPR050612">
    <property type="entry name" value="Prok_Mopterin_Oxidored"/>
</dbReference>
<dbReference type="InterPro" id="IPR006657">
    <property type="entry name" value="MoPterin_dinucl-bd_dom"/>
</dbReference>
<dbReference type="EMBL" id="JAVIIZ010000041">
    <property type="protein sequence ID" value="MDX8476715.1"/>
    <property type="molecule type" value="Genomic_DNA"/>
</dbReference>